<reference evidence="1 2" key="1">
    <citation type="submission" date="2019-09" db="EMBL/GenBank/DDBJ databases">
        <title>Draft genome sequencing and comparative genomics of hatchery-associated Vibrios.</title>
        <authorList>
            <person name="Kehlet-Delgado H."/>
            <person name="Mueller R.S."/>
        </authorList>
    </citation>
    <scope>NUCLEOTIDE SEQUENCE [LARGE SCALE GENOMIC DNA]</scope>
    <source>
        <strain evidence="1 2">081416A</strain>
    </source>
</reference>
<proteinExistence type="predicted"/>
<sequence length="61" mass="6802">MIGLIECRRKVRHSYNDSTGIEKSTTKGVDVGDNPARKMEAKSIMISILLPVDLSVCDRPR</sequence>
<comment type="caution">
    <text evidence="1">The sequence shown here is derived from an EMBL/GenBank/DDBJ whole genome shotgun (WGS) entry which is preliminary data.</text>
</comment>
<gene>
    <name evidence="1" type="ORF">F0254_15170</name>
</gene>
<evidence type="ECO:0000313" key="1">
    <source>
        <dbReference type="EMBL" id="NOI10200.1"/>
    </source>
</evidence>
<dbReference type="AlphaFoldDB" id="A0A7Y4B432"/>
<protein>
    <submittedName>
        <fullName evidence="1">Uncharacterized protein</fullName>
    </submittedName>
</protein>
<evidence type="ECO:0000313" key="2">
    <source>
        <dbReference type="Proteomes" id="UP000532247"/>
    </source>
</evidence>
<dbReference type="Proteomes" id="UP000532247">
    <property type="component" value="Unassembled WGS sequence"/>
</dbReference>
<accession>A0A7Y4B432</accession>
<organism evidence="1 2">
    <name type="scientific">Vibrio alginolyticus</name>
    <dbReference type="NCBI Taxonomy" id="663"/>
    <lineage>
        <taxon>Bacteria</taxon>
        <taxon>Pseudomonadati</taxon>
        <taxon>Pseudomonadota</taxon>
        <taxon>Gammaproteobacteria</taxon>
        <taxon>Vibrionales</taxon>
        <taxon>Vibrionaceae</taxon>
        <taxon>Vibrio</taxon>
    </lineage>
</organism>
<name>A0A7Y4B432_VIBAL</name>
<dbReference type="EMBL" id="VTYF01000008">
    <property type="protein sequence ID" value="NOI10200.1"/>
    <property type="molecule type" value="Genomic_DNA"/>
</dbReference>